<name>M0NL89_9EURY</name>
<evidence type="ECO:0000313" key="2">
    <source>
        <dbReference type="Proteomes" id="UP000011546"/>
    </source>
</evidence>
<accession>M0NL89</accession>
<dbReference type="OrthoDB" id="312711at2157"/>
<sequence length="213" mass="23204">MPDQRLAYTVLGAPAGIERILDAVAEHLVDARGFGPAVIIDDVEPLLADRGRDAVSALVDGLRARLDGYRSTVVIGCSFTEQTAPIVASLFDPVDDVDRIDHSVAAVLNGLRRDDPTTYGYVRRHWAEARDGIERCERNYPQARQIHAALSEPETTPRTLGTALSGLVTLDVLDTWSETVGPTRYDLTAYRPARMWAVGATVAVGEDNEMSSE</sequence>
<reference evidence="1 2" key="1">
    <citation type="journal article" date="2014" name="PLoS Genet.">
        <title>Phylogenetically driven sequencing of extremely halophilic archaea reveals strategies for static and dynamic osmo-response.</title>
        <authorList>
            <person name="Becker E.A."/>
            <person name="Seitzer P.M."/>
            <person name="Tritt A."/>
            <person name="Larsen D."/>
            <person name="Krusor M."/>
            <person name="Yao A.I."/>
            <person name="Wu D."/>
            <person name="Madern D."/>
            <person name="Eisen J.A."/>
            <person name="Darling A.E."/>
            <person name="Facciotti M.T."/>
        </authorList>
    </citation>
    <scope>NUCLEOTIDE SEQUENCE [LARGE SCALE GENOMIC DNA]</scope>
    <source>
        <strain evidence="1 2">JCM 14978</strain>
    </source>
</reference>
<dbReference type="Proteomes" id="UP000011546">
    <property type="component" value="Unassembled WGS sequence"/>
</dbReference>
<comment type="caution">
    <text evidence="1">The sequence shown here is derived from an EMBL/GenBank/DDBJ whole genome shotgun (WGS) entry which is preliminary data.</text>
</comment>
<organism evidence="1 2">
    <name type="scientific">Halorubrum kocurii JCM 14978</name>
    <dbReference type="NCBI Taxonomy" id="1230456"/>
    <lineage>
        <taxon>Archaea</taxon>
        <taxon>Methanobacteriati</taxon>
        <taxon>Methanobacteriota</taxon>
        <taxon>Stenosarchaea group</taxon>
        <taxon>Halobacteria</taxon>
        <taxon>Halobacteriales</taxon>
        <taxon>Haloferacaceae</taxon>
        <taxon>Halorubrum</taxon>
    </lineage>
</organism>
<evidence type="ECO:0000313" key="1">
    <source>
        <dbReference type="EMBL" id="EMA58353.1"/>
    </source>
</evidence>
<keyword evidence="2" id="KW-1185">Reference proteome</keyword>
<gene>
    <name evidence="1" type="ORF">C468_16001</name>
</gene>
<dbReference type="AlphaFoldDB" id="M0NL89"/>
<dbReference type="PATRIC" id="fig|1230456.3.peg.3189"/>
<proteinExistence type="predicted"/>
<protein>
    <submittedName>
        <fullName evidence="1">Uncharacterized protein</fullName>
    </submittedName>
</protein>
<dbReference type="EMBL" id="AOJH01000097">
    <property type="protein sequence ID" value="EMA58353.1"/>
    <property type="molecule type" value="Genomic_DNA"/>
</dbReference>